<feature type="region of interest" description="Disordered" evidence="1">
    <location>
        <begin position="1"/>
        <end position="26"/>
    </location>
</feature>
<dbReference type="AlphaFoldDB" id="A0A1E3QGV5"/>
<evidence type="ECO:0000313" key="2">
    <source>
        <dbReference type="EMBL" id="ODQ76870.1"/>
    </source>
</evidence>
<evidence type="ECO:0000256" key="1">
    <source>
        <dbReference type="SAM" id="MobiDB-lite"/>
    </source>
</evidence>
<organism evidence="2 3">
    <name type="scientific">Lipomyces starkeyi NRRL Y-11557</name>
    <dbReference type="NCBI Taxonomy" id="675824"/>
    <lineage>
        <taxon>Eukaryota</taxon>
        <taxon>Fungi</taxon>
        <taxon>Dikarya</taxon>
        <taxon>Ascomycota</taxon>
        <taxon>Saccharomycotina</taxon>
        <taxon>Lipomycetes</taxon>
        <taxon>Lipomycetales</taxon>
        <taxon>Lipomycetaceae</taxon>
        <taxon>Lipomyces</taxon>
    </lineage>
</organism>
<reference evidence="2 3" key="1">
    <citation type="journal article" date="2016" name="Proc. Natl. Acad. Sci. U.S.A.">
        <title>Comparative genomics of biotechnologically important yeasts.</title>
        <authorList>
            <person name="Riley R."/>
            <person name="Haridas S."/>
            <person name="Wolfe K.H."/>
            <person name="Lopes M.R."/>
            <person name="Hittinger C.T."/>
            <person name="Goeker M."/>
            <person name="Salamov A.A."/>
            <person name="Wisecaver J.H."/>
            <person name="Long T.M."/>
            <person name="Calvey C.H."/>
            <person name="Aerts A.L."/>
            <person name="Barry K.W."/>
            <person name="Choi C."/>
            <person name="Clum A."/>
            <person name="Coughlan A.Y."/>
            <person name="Deshpande S."/>
            <person name="Douglass A.P."/>
            <person name="Hanson S.J."/>
            <person name="Klenk H.-P."/>
            <person name="LaButti K.M."/>
            <person name="Lapidus A."/>
            <person name="Lindquist E.A."/>
            <person name="Lipzen A.M."/>
            <person name="Meier-Kolthoff J.P."/>
            <person name="Ohm R.A."/>
            <person name="Otillar R.P."/>
            <person name="Pangilinan J.L."/>
            <person name="Peng Y."/>
            <person name="Rokas A."/>
            <person name="Rosa C.A."/>
            <person name="Scheuner C."/>
            <person name="Sibirny A.A."/>
            <person name="Slot J.C."/>
            <person name="Stielow J.B."/>
            <person name="Sun H."/>
            <person name="Kurtzman C.P."/>
            <person name="Blackwell M."/>
            <person name="Grigoriev I.V."/>
            <person name="Jeffries T.W."/>
        </authorList>
    </citation>
    <scope>NUCLEOTIDE SEQUENCE [LARGE SCALE GENOMIC DNA]</scope>
    <source>
        <strain evidence="2 3">NRRL Y-11557</strain>
    </source>
</reference>
<dbReference type="PANTHER" id="PTHR35871:SF1">
    <property type="entry name" value="CXC1-LIKE CYSTEINE CLUSTER ASSOCIATED WITH KDZ TRANSPOSASES DOMAIN-CONTAINING PROTEIN"/>
    <property type="match status" value="1"/>
</dbReference>
<gene>
    <name evidence="2" type="ORF">LIPSTDRAFT_757</name>
</gene>
<evidence type="ECO:0000313" key="3">
    <source>
        <dbReference type="Proteomes" id="UP000094385"/>
    </source>
</evidence>
<dbReference type="STRING" id="675824.A0A1E3QGV5"/>
<dbReference type="OrthoDB" id="5400049at2759"/>
<dbReference type="Proteomes" id="UP000094385">
    <property type="component" value="Unassembled WGS sequence"/>
</dbReference>
<dbReference type="PANTHER" id="PTHR35871">
    <property type="entry name" value="EXPRESSED PROTEIN"/>
    <property type="match status" value="1"/>
</dbReference>
<name>A0A1E3QGV5_LIPST</name>
<proteinExistence type="predicted"/>
<protein>
    <submittedName>
        <fullName evidence="2">Uncharacterized protein</fullName>
    </submittedName>
</protein>
<accession>A0A1E3QGV5</accession>
<dbReference type="EMBL" id="KV454289">
    <property type="protein sequence ID" value="ODQ76870.1"/>
    <property type="molecule type" value="Genomic_DNA"/>
</dbReference>
<feature type="compositionally biased region" description="Basic and acidic residues" evidence="1">
    <location>
        <begin position="14"/>
        <end position="23"/>
    </location>
</feature>
<keyword evidence="3" id="KW-1185">Reference proteome</keyword>
<sequence length="612" mass="69754">MPARSKRSKANQENTRKKYRLDAQVDVNEPEFNEPLVSNAFAERQNASVNTRVAVGAESEWQPPHAKLVYFAEADKSLKRTIYPGGSKRTQRRWRAQLKSNGATRSLFEYNFSSSKQDTEPADGAIYTEISEMPVEDRFPGTDQHPGEDQVLVEDQSQSVDEHAHDETLGKVLETIINDTEWLIPQEVNRSLSDSLAKLAALSNPKLSDSELKNLEAIKSYFEDRLKGINKLESSLKISRYSYRKGKYMARRIREWAEQFQSTGLLPVASQRGKHSKRQSPLRDEDIKRKCFEFFRGLRPNNRTAKALKKFYEDELCPKIDGVSIGATISNTTVTEHLGKWGFSLGRHSQDVYFDGHERDDVVKYRQEWARRMIEHRSQMKEFDGEDCQIVIAPALPEGAKEKVLVTHDECYFNSNDDNAVTWIERGESVIKKKGQGRGLMVSDFYCACHGPLRFENQYARTIIEPGKHRDGYWTSDHMVAQLRSAIDIFEKAHPGCVAVFCFDQSSNHQAMSHDALVITKLTLNDKPNSVPIVDGFFEQDGQIVRQAVIYPENHEKAGQQKGIRTILKERNLWRDGLLLKCKTKPGELDRSQPLLLNIVVVGQGCLLLTKC</sequence>